<keyword evidence="4" id="KW-0597">Phosphoprotein</keyword>
<keyword evidence="6" id="KW-0744">Spermatogenesis</keyword>
<dbReference type="STRING" id="30019.A0A0M4E671"/>
<dbReference type="GO" id="GO:0030154">
    <property type="term" value="P:cell differentiation"/>
    <property type="evidence" value="ECO:0007669"/>
    <property type="project" value="UniProtKB-KW"/>
</dbReference>
<feature type="region of interest" description="Disordered" evidence="7">
    <location>
        <begin position="1"/>
        <end position="65"/>
    </location>
</feature>
<name>A0A0M4E671_DROBS</name>
<evidence type="ECO:0000313" key="9">
    <source>
        <dbReference type="Proteomes" id="UP000494163"/>
    </source>
</evidence>
<dbReference type="PANTHER" id="PTHR17005">
    <property type="entry name" value="MALE-ENHANCED ANTIGEN-1"/>
    <property type="match status" value="1"/>
</dbReference>
<evidence type="ECO:0000256" key="5">
    <source>
        <dbReference type="ARBA" id="ARBA00022782"/>
    </source>
</evidence>
<dbReference type="AlphaFoldDB" id="A0A0M4E671"/>
<evidence type="ECO:0000256" key="6">
    <source>
        <dbReference type="ARBA" id="ARBA00022871"/>
    </source>
</evidence>
<dbReference type="Proteomes" id="UP000494163">
    <property type="component" value="Chromosome 2L"/>
</dbReference>
<dbReference type="GO" id="GO:0007283">
    <property type="term" value="P:spermatogenesis"/>
    <property type="evidence" value="ECO:0007669"/>
    <property type="project" value="UniProtKB-KW"/>
</dbReference>
<keyword evidence="5" id="KW-0221">Differentiation</keyword>
<evidence type="ECO:0000256" key="2">
    <source>
        <dbReference type="ARBA" id="ARBA00022245"/>
    </source>
</evidence>
<protein>
    <recommendedName>
        <fullName evidence="2">Male-enhanced antigen 1</fullName>
    </recommendedName>
</protein>
<evidence type="ECO:0000256" key="7">
    <source>
        <dbReference type="SAM" id="MobiDB-lite"/>
    </source>
</evidence>
<evidence type="ECO:0000256" key="1">
    <source>
        <dbReference type="ARBA" id="ARBA00002540"/>
    </source>
</evidence>
<keyword evidence="3" id="KW-0217">Developmental protein</keyword>
<keyword evidence="9" id="KW-1185">Reference proteome</keyword>
<dbReference type="EMBL" id="CP012523">
    <property type="protein sequence ID" value="ALC38027.1"/>
    <property type="molecule type" value="Genomic_DNA"/>
</dbReference>
<evidence type="ECO:0000313" key="8">
    <source>
        <dbReference type="EMBL" id="ALC38027.1"/>
    </source>
</evidence>
<organism evidence="8 9">
    <name type="scientific">Drosophila busckii</name>
    <name type="common">Fruit fly</name>
    <dbReference type="NCBI Taxonomy" id="30019"/>
    <lineage>
        <taxon>Eukaryota</taxon>
        <taxon>Metazoa</taxon>
        <taxon>Ecdysozoa</taxon>
        <taxon>Arthropoda</taxon>
        <taxon>Hexapoda</taxon>
        <taxon>Insecta</taxon>
        <taxon>Pterygota</taxon>
        <taxon>Neoptera</taxon>
        <taxon>Endopterygota</taxon>
        <taxon>Diptera</taxon>
        <taxon>Brachycera</taxon>
        <taxon>Muscomorpha</taxon>
        <taxon>Ephydroidea</taxon>
        <taxon>Drosophilidae</taxon>
        <taxon>Drosophila</taxon>
    </lineage>
</organism>
<reference evidence="8 9" key="1">
    <citation type="submission" date="2015-08" db="EMBL/GenBank/DDBJ databases">
        <title>Ancestral chromatin configuration constrains chromatin evolution on differentiating sex chromosomes in Drosophila.</title>
        <authorList>
            <person name="Zhou Q."/>
            <person name="Bachtrog D."/>
        </authorList>
    </citation>
    <scope>NUCLEOTIDE SEQUENCE [LARGE SCALE GENOMIC DNA]</scope>
    <source>
        <tissue evidence="8">Whole larvae</tissue>
    </source>
</reference>
<gene>
    <name evidence="8" type="ORF">Dbus_chr2Lg112</name>
</gene>
<accession>A0A0M4E671</accession>
<dbReference type="OrthoDB" id="5593200at2759"/>
<comment type="function">
    <text evidence="1">May play an important role in spermatogenesis and/or testis development.</text>
</comment>
<sequence>MGRPELPGDCGEDPHFQTPTIEHPHIQEQSEDSDDSNAYDGYQPLAMDVEESNAGGSGSEPEHIDDADIDLTTAPVTHGDPNMPPIESADVEIERQVWSEPRPQELQLELDKSRTEQILKAMSKITLPNVTVPDWAKGVPEERWKHELLERIQTRQNIRKEQ</sequence>
<dbReference type="InterPro" id="IPR009685">
    <property type="entry name" value="MEA1"/>
</dbReference>
<evidence type="ECO:0000256" key="4">
    <source>
        <dbReference type="ARBA" id="ARBA00022553"/>
    </source>
</evidence>
<evidence type="ECO:0000256" key="3">
    <source>
        <dbReference type="ARBA" id="ARBA00022473"/>
    </source>
</evidence>
<proteinExistence type="predicted"/>
<dbReference type="OMA" id="MTAEVTH"/>
<dbReference type="Pfam" id="PF06910">
    <property type="entry name" value="MEA1"/>
    <property type="match status" value="1"/>
</dbReference>